<dbReference type="InterPro" id="IPR046486">
    <property type="entry name" value="DUF6579"/>
</dbReference>
<keyword evidence="1" id="KW-0812">Transmembrane</keyword>
<sequence length="460" mass="50810">MELVQALWRAAQEETVLQSIVTLLIFWFQVEADHKRALGRPAKVYKSLAETNRRFGRPQHSQQTAMVWRKQLDVHLPRDGSEIKHISTSIAGTTQRQTSTQPRAMTLSWIVTFLTTLGACVPLVSFYLDRRRLKSEPISAVPGMRSIAYAQARAINNVDFNPLIDMLSGLDGTLETAMALLGKYHAAGLIAKALSTTFTLFMGREAIKELRKISSHLETIARTMTANSSFGDFFPQHVFEFINAEISRYQSENEDKTLHLFFVYNPGTEWYPKFDALRKANPLPPAFSGCYHNLELLCGILQYVVRPAVGPDAIFHVLIPSNVPIFFYEPLVFPSAIGKLHITGELEAVNNGCPYIWMHIRGAQKHLTLDNVANIREPETWQNAAAAAAGMGAWAITGGSALLSTVALAPFIGPAAVIWFLAAGAGGIYGSAAIAESVMQLDAWKIPPRVLGSTFSDEHQ</sequence>
<gene>
    <name evidence="2" type="ORF">A1O9_10923</name>
</gene>
<evidence type="ECO:0000313" key="2">
    <source>
        <dbReference type="EMBL" id="KEF53015.1"/>
    </source>
</evidence>
<name>A0A072PBQ4_9EURO</name>
<dbReference type="Pfam" id="PF20219">
    <property type="entry name" value="DUF6579"/>
    <property type="match status" value="1"/>
</dbReference>
<organism evidence="2 3">
    <name type="scientific">Exophiala aquamarina CBS 119918</name>
    <dbReference type="NCBI Taxonomy" id="1182545"/>
    <lineage>
        <taxon>Eukaryota</taxon>
        <taxon>Fungi</taxon>
        <taxon>Dikarya</taxon>
        <taxon>Ascomycota</taxon>
        <taxon>Pezizomycotina</taxon>
        <taxon>Eurotiomycetes</taxon>
        <taxon>Chaetothyriomycetidae</taxon>
        <taxon>Chaetothyriales</taxon>
        <taxon>Herpotrichiellaceae</taxon>
        <taxon>Exophiala</taxon>
    </lineage>
</organism>
<dbReference type="OrthoDB" id="3852249at2759"/>
<evidence type="ECO:0000256" key="1">
    <source>
        <dbReference type="SAM" id="Phobius"/>
    </source>
</evidence>
<keyword evidence="1" id="KW-1133">Transmembrane helix</keyword>
<proteinExistence type="predicted"/>
<dbReference type="EMBL" id="AMGV01000015">
    <property type="protein sequence ID" value="KEF53015.1"/>
    <property type="molecule type" value="Genomic_DNA"/>
</dbReference>
<dbReference type="HOGENOM" id="CLU_594509_0_0_1"/>
<accession>A0A072PBQ4</accession>
<dbReference type="AlphaFoldDB" id="A0A072PBQ4"/>
<comment type="caution">
    <text evidence="2">The sequence shown here is derived from an EMBL/GenBank/DDBJ whole genome shotgun (WGS) entry which is preliminary data.</text>
</comment>
<dbReference type="STRING" id="1182545.A0A072PBQ4"/>
<dbReference type="Proteomes" id="UP000027920">
    <property type="component" value="Unassembled WGS sequence"/>
</dbReference>
<feature type="transmembrane region" description="Helical" evidence="1">
    <location>
        <begin position="107"/>
        <end position="128"/>
    </location>
</feature>
<reference evidence="2 3" key="1">
    <citation type="submission" date="2013-03" db="EMBL/GenBank/DDBJ databases">
        <title>The Genome Sequence of Exophiala aquamarina CBS 119918.</title>
        <authorList>
            <consortium name="The Broad Institute Genomics Platform"/>
            <person name="Cuomo C."/>
            <person name="de Hoog S."/>
            <person name="Gorbushina A."/>
            <person name="Walker B."/>
            <person name="Young S.K."/>
            <person name="Zeng Q."/>
            <person name="Gargeya S."/>
            <person name="Fitzgerald M."/>
            <person name="Haas B."/>
            <person name="Abouelleil A."/>
            <person name="Allen A.W."/>
            <person name="Alvarado L."/>
            <person name="Arachchi H.M."/>
            <person name="Berlin A.M."/>
            <person name="Chapman S.B."/>
            <person name="Gainer-Dewar J."/>
            <person name="Goldberg J."/>
            <person name="Griggs A."/>
            <person name="Gujja S."/>
            <person name="Hansen M."/>
            <person name="Howarth C."/>
            <person name="Imamovic A."/>
            <person name="Ireland A."/>
            <person name="Larimer J."/>
            <person name="McCowan C."/>
            <person name="Murphy C."/>
            <person name="Pearson M."/>
            <person name="Poon T.W."/>
            <person name="Priest M."/>
            <person name="Roberts A."/>
            <person name="Saif S."/>
            <person name="Shea T."/>
            <person name="Sisk P."/>
            <person name="Sykes S."/>
            <person name="Wortman J."/>
            <person name="Nusbaum C."/>
            <person name="Birren B."/>
        </authorList>
    </citation>
    <scope>NUCLEOTIDE SEQUENCE [LARGE SCALE GENOMIC DNA]</scope>
    <source>
        <strain evidence="2 3">CBS 119918</strain>
    </source>
</reference>
<evidence type="ECO:0000313" key="3">
    <source>
        <dbReference type="Proteomes" id="UP000027920"/>
    </source>
</evidence>
<keyword evidence="3" id="KW-1185">Reference proteome</keyword>
<dbReference type="GeneID" id="25285824"/>
<keyword evidence="1" id="KW-0472">Membrane</keyword>
<protein>
    <submittedName>
        <fullName evidence="2">Uncharacterized protein</fullName>
    </submittedName>
</protein>
<dbReference type="RefSeq" id="XP_013255605.1">
    <property type="nucleotide sequence ID" value="XM_013400151.1"/>
</dbReference>
<feature type="transmembrane region" description="Helical" evidence="1">
    <location>
        <begin position="418"/>
        <end position="439"/>
    </location>
</feature>
<feature type="transmembrane region" description="Helical" evidence="1">
    <location>
        <begin position="384"/>
        <end position="412"/>
    </location>
</feature>
<dbReference type="VEuPathDB" id="FungiDB:A1O9_10923"/>